<dbReference type="InterPro" id="IPR011050">
    <property type="entry name" value="Pectin_lyase_fold/virulence"/>
</dbReference>
<organism evidence="2">
    <name type="scientific">marine metagenome</name>
    <dbReference type="NCBI Taxonomy" id="408172"/>
    <lineage>
        <taxon>unclassified sequences</taxon>
        <taxon>metagenomes</taxon>
        <taxon>ecological metagenomes</taxon>
    </lineage>
</organism>
<accession>A0A383CKE0</accession>
<dbReference type="EMBL" id="UINC01209489">
    <property type="protein sequence ID" value="SVE32530.1"/>
    <property type="molecule type" value="Genomic_DNA"/>
</dbReference>
<feature type="domain" description="Right handed beta helix" evidence="1">
    <location>
        <begin position="4"/>
        <end position="85"/>
    </location>
</feature>
<dbReference type="InterPro" id="IPR012334">
    <property type="entry name" value="Pectin_lyas_fold"/>
</dbReference>
<proteinExistence type="predicted"/>
<evidence type="ECO:0000259" key="1">
    <source>
        <dbReference type="Pfam" id="PF13229"/>
    </source>
</evidence>
<feature type="non-terminal residue" evidence="2">
    <location>
        <position position="240"/>
    </location>
</feature>
<reference evidence="2" key="1">
    <citation type="submission" date="2018-05" db="EMBL/GenBank/DDBJ databases">
        <authorList>
            <person name="Lanie J.A."/>
            <person name="Ng W.-L."/>
            <person name="Kazmierczak K.M."/>
            <person name="Andrzejewski T.M."/>
            <person name="Davidsen T.M."/>
            <person name="Wayne K.J."/>
            <person name="Tettelin H."/>
            <person name="Glass J.I."/>
            <person name="Rusch D."/>
            <person name="Podicherti R."/>
            <person name="Tsui H.-C.T."/>
            <person name="Winkler M.E."/>
        </authorList>
    </citation>
    <scope>NUCLEOTIDE SEQUENCE</scope>
</reference>
<protein>
    <recommendedName>
        <fullName evidence="1">Right handed beta helix domain-containing protein</fullName>
    </recommendedName>
</protein>
<sequence length="240" mass="24886">DGGSNDFGVDVRNSDNFTIKNLHIKEFGIGIRAGNSNGGTITSINLIDNSLDGLYAEYVTALKFTDGQVSSNGRNGMTFNGGSGSGCSGSGAFLVQSIWVASNTGNGIEAFNHSGICFDNITANVNGYGFYILGSQSDIFTSNTAIQNINTGFHFGSGAAPVTFTDNTASGNGLSDFEGITISNVDLVLELNYLNPYPAGSASITDTTGYQIQVKPKNTGSGNISDGEIHMKIVDSDGGI</sequence>
<name>A0A383CKE0_9ZZZZ</name>
<dbReference type="SUPFAM" id="SSF51126">
    <property type="entry name" value="Pectin lyase-like"/>
    <property type="match status" value="1"/>
</dbReference>
<evidence type="ECO:0000313" key="2">
    <source>
        <dbReference type="EMBL" id="SVE32530.1"/>
    </source>
</evidence>
<dbReference type="Gene3D" id="2.160.20.10">
    <property type="entry name" value="Single-stranded right-handed beta-helix, Pectin lyase-like"/>
    <property type="match status" value="1"/>
</dbReference>
<dbReference type="SMART" id="SM00710">
    <property type="entry name" value="PbH1"/>
    <property type="match status" value="6"/>
</dbReference>
<dbReference type="InterPro" id="IPR006626">
    <property type="entry name" value="PbH1"/>
</dbReference>
<feature type="non-terminal residue" evidence="2">
    <location>
        <position position="1"/>
    </location>
</feature>
<gene>
    <name evidence="2" type="ORF">METZ01_LOCUS485384</name>
</gene>
<dbReference type="AlphaFoldDB" id="A0A383CKE0"/>
<dbReference type="Pfam" id="PF13229">
    <property type="entry name" value="Beta_helix"/>
    <property type="match status" value="1"/>
</dbReference>
<dbReference type="InterPro" id="IPR039448">
    <property type="entry name" value="Beta_helix"/>
</dbReference>